<dbReference type="EMBL" id="BJTZ01000024">
    <property type="protein sequence ID" value="GEK15063.1"/>
    <property type="molecule type" value="Genomic_DNA"/>
</dbReference>
<evidence type="ECO:0000259" key="1">
    <source>
        <dbReference type="Pfam" id="PF06662"/>
    </source>
</evidence>
<dbReference type="InterPro" id="IPR010598">
    <property type="entry name" value="C5-epim_C"/>
</dbReference>
<dbReference type="AlphaFoldDB" id="A0A510UKB7"/>
<proteinExistence type="predicted"/>
<dbReference type="PANTHER" id="PTHR13174:SF3">
    <property type="entry name" value="D-GLUCURONYL C5-EPIMERASE"/>
    <property type="match status" value="1"/>
</dbReference>
<dbReference type="InterPro" id="IPR008928">
    <property type="entry name" value="6-hairpin_glycosidase_sf"/>
</dbReference>
<dbReference type="Proteomes" id="UP000321787">
    <property type="component" value="Unassembled WGS sequence"/>
</dbReference>
<sequence>MFIGKSQFHKEQGVGEVLSSDTLKGYPSNLIEKTNWQGFVDDNGIIKNKLTSGELIYFPIAIAQKALGHYDLYLINCNDKDKNEFLNSCNFLISIMEDNGLIETWHKQNRDVINNYSSMTQGQAVSCFSRAFLLTNDDKYKKAAWLAAKCLFEENDEKIAIQTEYGISYSEMPNNSGSIVLNGWIFTLWGLIDLQYISPSKELSMLIDRALESLIKSIQFFDNGYWSMYDNNKTICSPFYHRLHINQFKALYIMTGREEFEDTINKWQSYESNIVFKAISTIVKIKQKLFSRKYNEFI</sequence>
<dbReference type="Pfam" id="PF06662">
    <property type="entry name" value="C5-epim_C"/>
    <property type="match status" value="1"/>
</dbReference>
<reference evidence="2 3" key="1">
    <citation type="submission" date="2019-07" db="EMBL/GenBank/DDBJ databases">
        <title>Whole genome shotgun sequence of Aliivibrio fischeri NBRC 101058.</title>
        <authorList>
            <person name="Hosoyama A."/>
            <person name="Uohara A."/>
            <person name="Ohji S."/>
            <person name="Ichikawa N."/>
        </authorList>
    </citation>
    <scope>NUCLEOTIDE SEQUENCE [LARGE SCALE GENOMIC DNA]</scope>
    <source>
        <strain evidence="2 3">NBRC 101058</strain>
    </source>
</reference>
<accession>A0A510UKB7</accession>
<protein>
    <recommendedName>
        <fullName evidence="1">D-glucuronyl C5-epimerase C-terminal domain-containing protein</fullName>
    </recommendedName>
</protein>
<name>A0A510UKB7_ALIFS</name>
<gene>
    <name evidence="2" type="ORF">AFI02nite_30990</name>
</gene>
<dbReference type="RefSeq" id="WP_186809459.1">
    <property type="nucleotide sequence ID" value="NZ_BJTZ01000024.1"/>
</dbReference>
<comment type="caution">
    <text evidence="2">The sequence shown here is derived from an EMBL/GenBank/DDBJ whole genome shotgun (WGS) entry which is preliminary data.</text>
</comment>
<dbReference type="GO" id="GO:0005975">
    <property type="term" value="P:carbohydrate metabolic process"/>
    <property type="evidence" value="ECO:0007669"/>
    <property type="project" value="InterPro"/>
</dbReference>
<dbReference type="SUPFAM" id="SSF48208">
    <property type="entry name" value="Six-hairpin glycosidases"/>
    <property type="match status" value="1"/>
</dbReference>
<dbReference type="PANTHER" id="PTHR13174">
    <property type="entry name" value="D-GLUCURONYL C5-EPIMERASE"/>
    <property type="match status" value="1"/>
</dbReference>
<dbReference type="GO" id="GO:0047464">
    <property type="term" value="F:heparosan-N-sulfate-glucuronate 5-epimerase activity"/>
    <property type="evidence" value="ECO:0007669"/>
    <property type="project" value="InterPro"/>
</dbReference>
<dbReference type="InterPro" id="IPR039721">
    <property type="entry name" value="C5-epimerase"/>
</dbReference>
<dbReference type="GO" id="GO:0015012">
    <property type="term" value="P:heparan sulfate proteoglycan biosynthetic process"/>
    <property type="evidence" value="ECO:0007669"/>
    <property type="project" value="InterPro"/>
</dbReference>
<feature type="domain" description="D-glucuronyl C5-epimerase C-terminal" evidence="1">
    <location>
        <begin position="116"/>
        <end position="269"/>
    </location>
</feature>
<organism evidence="2 3">
    <name type="scientific">Aliivibrio fischeri</name>
    <name type="common">Vibrio fischeri</name>
    <dbReference type="NCBI Taxonomy" id="668"/>
    <lineage>
        <taxon>Bacteria</taxon>
        <taxon>Pseudomonadati</taxon>
        <taxon>Pseudomonadota</taxon>
        <taxon>Gammaproteobacteria</taxon>
        <taxon>Vibrionales</taxon>
        <taxon>Vibrionaceae</taxon>
        <taxon>Aliivibrio</taxon>
    </lineage>
</organism>
<evidence type="ECO:0000313" key="3">
    <source>
        <dbReference type="Proteomes" id="UP000321787"/>
    </source>
</evidence>
<evidence type="ECO:0000313" key="2">
    <source>
        <dbReference type="EMBL" id="GEK15063.1"/>
    </source>
</evidence>